<gene>
    <name evidence="1" type="ORF">MLD38_007524</name>
</gene>
<name>A0ACB9RV59_9MYRT</name>
<organism evidence="1 2">
    <name type="scientific">Melastoma candidum</name>
    <dbReference type="NCBI Taxonomy" id="119954"/>
    <lineage>
        <taxon>Eukaryota</taxon>
        <taxon>Viridiplantae</taxon>
        <taxon>Streptophyta</taxon>
        <taxon>Embryophyta</taxon>
        <taxon>Tracheophyta</taxon>
        <taxon>Spermatophyta</taxon>
        <taxon>Magnoliopsida</taxon>
        <taxon>eudicotyledons</taxon>
        <taxon>Gunneridae</taxon>
        <taxon>Pentapetalae</taxon>
        <taxon>rosids</taxon>
        <taxon>malvids</taxon>
        <taxon>Myrtales</taxon>
        <taxon>Melastomataceae</taxon>
        <taxon>Melastomatoideae</taxon>
        <taxon>Melastomateae</taxon>
        <taxon>Melastoma</taxon>
    </lineage>
</organism>
<evidence type="ECO:0000313" key="2">
    <source>
        <dbReference type="Proteomes" id="UP001057402"/>
    </source>
</evidence>
<proteinExistence type="predicted"/>
<protein>
    <submittedName>
        <fullName evidence="1">Uncharacterized protein</fullName>
    </submittedName>
</protein>
<accession>A0ACB9RV59</accession>
<evidence type="ECO:0000313" key="1">
    <source>
        <dbReference type="EMBL" id="KAI4381454.1"/>
    </source>
</evidence>
<dbReference type="Proteomes" id="UP001057402">
    <property type="component" value="Chromosome 3"/>
</dbReference>
<comment type="caution">
    <text evidence="1">The sequence shown here is derived from an EMBL/GenBank/DDBJ whole genome shotgun (WGS) entry which is preliminary data.</text>
</comment>
<dbReference type="EMBL" id="CM042882">
    <property type="protein sequence ID" value="KAI4381454.1"/>
    <property type="molecule type" value="Genomic_DNA"/>
</dbReference>
<reference evidence="2" key="1">
    <citation type="journal article" date="2023" name="Front. Plant Sci.">
        <title>Chromosomal-level genome assembly of Melastoma candidum provides insights into trichome evolution.</title>
        <authorList>
            <person name="Zhong Y."/>
            <person name="Wu W."/>
            <person name="Sun C."/>
            <person name="Zou P."/>
            <person name="Liu Y."/>
            <person name="Dai S."/>
            <person name="Zhou R."/>
        </authorList>
    </citation>
    <scope>NUCLEOTIDE SEQUENCE [LARGE SCALE GENOMIC DNA]</scope>
</reference>
<keyword evidence="2" id="KW-1185">Reference proteome</keyword>
<sequence>MHSTLCFRPTPHHLNIKLPFPPSHPHRRQPPHHPLRLTITMSSQPPPPKEEKLLVILGPTGAGKSRLSVDIAARFPSSEIINSDKIQVYSGLDITTNKIPVPDRRGVPHHLLGCFHNDRVDFTPSMFRTDASSVVSAVHSRGGIPILVGGSNSFVHGLVEEFEGAGGLRYDCCFLWVDVSGEVLEEYLDRRVEEMLEQGMVEELRGYYEEGRREYGRGLRRAIGVKEFDRYLETGRWRDYEEALREVKENTRRLARRQVGKIRRMRDEGGWELRRVDATGSFRELLMRTSGWRGEWERDVLFPSLDIVNRFLHHRHPLHPHPHLHPR</sequence>